<proteinExistence type="predicted"/>
<sequence length="58" mass="6351">MSASTRRLVTMTEAATYLGASRPWVNKQVLAGVIPSYRIGGLVRVDLDEIDELMGLTK</sequence>
<dbReference type="Pfam" id="PF12728">
    <property type="entry name" value="HTH_17"/>
    <property type="match status" value="1"/>
</dbReference>
<feature type="domain" description="Helix-turn-helix" evidence="1">
    <location>
        <begin position="9"/>
        <end position="54"/>
    </location>
</feature>
<evidence type="ECO:0000259" key="1">
    <source>
        <dbReference type="Pfam" id="PF12728"/>
    </source>
</evidence>
<dbReference type="NCBIfam" id="TIGR01764">
    <property type="entry name" value="excise"/>
    <property type="match status" value="1"/>
</dbReference>
<dbReference type="InterPro" id="IPR010093">
    <property type="entry name" value="SinI_DNA-bd"/>
</dbReference>
<dbReference type="EMBL" id="JAWLUM010000003">
    <property type="protein sequence ID" value="MDV7135481.1"/>
    <property type="molecule type" value="Genomic_DNA"/>
</dbReference>
<reference evidence="2 3" key="1">
    <citation type="submission" date="2023-10" db="EMBL/GenBank/DDBJ databases">
        <title>Development of a sustainable strategy for remediation of hydrocarbon-contaminated territories based on the waste exchange concept.</title>
        <authorList>
            <person name="Krivoruchko A."/>
        </authorList>
    </citation>
    <scope>NUCLEOTIDE SEQUENCE [LARGE SCALE GENOMIC DNA]</scope>
    <source>
        <strain evidence="2 3">IEGM 1236</strain>
    </source>
</reference>
<dbReference type="RefSeq" id="WP_317713913.1">
    <property type="nucleotide sequence ID" value="NZ_JAWLUM010000003.1"/>
</dbReference>
<dbReference type="Proteomes" id="UP001185792">
    <property type="component" value="Unassembled WGS sequence"/>
</dbReference>
<dbReference type="InterPro" id="IPR041657">
    <property type="entry name" value="HTH_17"/>
</dbReference>
<evidence type="ECO:0000313" key="2">
    <source>
        <dbReference type="EMBL" id="MDV7135481.1"/>
    </source>
</evidence>
<comment type="caution">
    <text evidence="2">The sequence shown here is derived from an EMBL/GenBank/DDBJ whole genome shotgun (WGS) entry which is preliminary data.</text>
</comment>
<protein>
    <submittedName>
        <fullName evidence="2">Helix-turn-helix domain-containing protein</fullName>
    </submittedName>
</protein>
<accession>A0ABU4EW67</accession>
<keyword evidence="3" id="KW-1185">Reference proteome</keyword>
<gene>
    <name evidence="2" type="ORF">R4198_17415</name>
</gene>
<name>A0ABU4EW67_WILMA</name>
<evidence type="ECO:0000313" key="3">
    <source>
        <dbReference type="Proteomes" id="UP001185792"/>
    </source>
</evidence>
<organism evidence="2 3">
    <name type="scientific">Williamsia marianensis</name>
    <dbReference type="NCBI Taxonomy" id="85044"/>
    <lineage>
        <taxon>Bacteria</taxon>
        <taxon>Bacillati</taxon>
        <taxon>Actinomycetota</taxon>
        <taxon>Actinomycetes</taxon>
        <taxon>Mycobacteriales</taxon>
        <taxon>Nocardiaceae</taxon>
        <taxon>Williamsia</taxon>
    </lineage>
</organism>